<keyword evidence="2" id="KW-1185">Reference proteome</keyword>
<organism evidence="1 2">
    <name type="scientific">Portunus trituberculatus</name>
    <name type="common">Swimming crab</name>
    <name type="synonym">Neptunus trituberculatus</name>
    <dbReference type="NCBI Taxonomy" id="210409"/>
    <lineage>
        <taxon>Eukaryota</taxon>
        <taxon>Metazoa</taxon>
        <taxon>Ecdysozoa</taxon>
        <taxon>Arthropoda</taxon>
        <taxon>Crustacea</taxon>
        <taxon>Multicrustacea</taxon>
        <taxon>Malacostraca</taxon>
        <taxon>Eumalacostraca</taxon>
        <taxon>Eucarida</taxon>
        <taxon>Decapoda</taxon>
        <taxon>Pleocyemata</taxon>
        <taxon>Brachyura</taxon>
        <taxon>Eubrachyura</taxon>
        <taxon>Portunoidea</taxon>
        <taxon>Portunidae</taxon>
        <taxon>Portuninae</taxon>
        <taxon>Portunus</taxon>
    </lineage>
</organism>
<evidence type="ECO:0000313" key="2">
    <source>
        <dbReference type="Proteomes" id="UP000324222"/>
    </source>
</evidence>
<name>A0A5B7GM81_PORTR</name>
<reference evidence="1 2" key="1">
    <citation type="submission" date="2019-05" db="EMBL/GenBank/DDBJ databases">
        <title>Another draft genome of Portunus trituberculatus and its Hox gene families provides insights of decapod evolution.</title>
        <authorList>
            <person name="Jeong J.-H."/>
            <person name="Song I."/>
            <person name="Kim S."/>
            <person name="Choi T."/>
            <person name="Kim D."/>
            <person name="Ryu S."/>
            <person name="Kim W."/>
        </authorList>
    </citation>
    <scope>NUCLEOTIDE SEQUENCE [LARGE SCALE GENOMIC DNA]</scope>
    <source>
        <tissue evidence="1">Muscle</tissue>
    </source>
</reference>
<protein>
    <submittedName>
        <fullName evidence="1">Uncharacterized protein</fullName>
    </submittedName>
</protein>
<comment type="caution">
    <text evidence="1">The sequence shown here is derived from an EMBL/GenBank/DDBJ whole genome shotgun (WGS) entry which is preliminary data.</text>
</comment>
<evidence type="ECO:0000313" key="1">
    <source>
        <dbReference type="EMBL" id="MPC58636.1"/>
    </source>
</evidence>
<dbReference type="EMBL" id="VSRR010015860">
    <property type="protein sequence ID" value="MPC58636.1"/>
    <property type="molecule type" value="Genomic_DNA"/>
</dbReference>
<proteinExistence type="predicted"/>
<gene>
    <name evidence="1" type="ORF">E2C01_052643</name>
</gene>
<dbReference type="Proteomes" id="UP000324222">
    <property type="component" value="Unassembled WGS sequence"/>
</dbReference>
<dbReference type="AlphaFoldDB" id="A0A5B7GM81"/>
<accession>A0A5B7GM81</accession>
<sequence>MYRDVYSARPAALSHKTSTPYELRGSTTIITSILTLPSTAHLHTTITIALAAPPSPSSPSFTSRVGVIASYFIDHPQSSYVSVPLPCLMSGKSFLEASSGALPLPKW</sequence>